<keyword evidence="2" id="KW-1185">Reference proteome</keyword>
<sequence length="52" mass="5588">MREAKEKKERREPTNLSDLKEATVVLVSFIPSSTAICTHGDHASTAGTGGEM</sequence>
<evidence type="ECO:0000313" key="1">
    <source>
        <dbReference type="Ensembl" id="ENSCINP00000031544.1"/>
    </source>
</evidence>
<name>H2XPG1_CIOIN</name>
<organism evidence="1 2">
    <name type="scientific">Ciona intestinalis</name>
    <name type="common">Transparent sea squirt</name>
    <name type="synonym">Ascidia intestinalis</name>
    <dbReference type="NCBI Taxonomy" id="7719"/>
    <lineage>
        <taxon>Eukaryota</taxon>
        <taxon>Metazoa</taxon>
        <taxon>Chordata</taxon>
        <taxon>Tunicata</taxon>
        <taxon>Ascidiacea</taxon>
        <taxon>Phlebobranchia</taxon>
        <taxon>Cionidae</taxon>
        <taxon>Ciona</taxon>
    </lineage>
</organism>
<reference evidence="1" key="3">
    <citation type="submission" date="2025-09" db="UniProtKB">
        <authorList>
            <consortium name="Ensembl"/>
        </authorList>
    </citation>
    <scope>IDENTIFICATION</scope>
</reference>
<dbReference type="Ensembl" id="ENSCINT00000034068.1">
    <property type="protein sequence ID" value="ENSCINP00000031544.1"/>
    <property type="gene ID" value="ENSCING00000023773.1"/>
</dbReference>
<dbReference type="AlphaFoldDB" id="H2XPG1"/>
<protein>
    <submittedName>
        <fullName evidence="1">Uncharacterized protein</fullName>
    </submittedName>
</protein>
<dbReference type="Proteomes" id="UP000008144">
    <property type="component" value="Unassembled WGS sequence"/>
</dbReference>
<dbReference type="InParanoid" id="H2XPG1"/>
<reference evidence="1" key="2">
    <citation type="submission" date="2025-08" db="UniProtKB">
        <authorList>
            <consortium name="Ensembl"/>
        </authorList>
    </citation>
    <scope>IDENTIFICATION</scope>
</reference>
<dbReference type="HOGENOM" id="CLU_3086494_0_0_1"/>
<proteinExistence type="predicted"/>
<evidence type="ECO:0000313" key="2">
    <source>
        <dbReference type="Proteomes" id="UP000008144"/>
    </source>
</evidence>
<reference evidence="2" key="1">
    <citation type="journal article" date="2002" name="Science">
        <title>The draft genome of Ciona intestinalis: insights into chordate and vertebrate origins.</title>
        <authorList>
            <person name="Dehal P."/>
            <person name="Satou Y."/>
            <person name="Campbell R.K."/>
            <person name="Chapman J."/>
            <person name="Degnan B."/>
            <person name="De Tomaso A."/>
            <person name="Davidson B."/>
            <person name="Di Gregorio A."/>
            <person name="Gelpke M."/>
            <person name="Goodstein D.M."/>
            <person name="Harafuji N."/>
            <person name="Hastings K.E."/>
            <person name="Ho I."/>
            <person name="Hotta K."/>
            <person name="Huang W."/>
            <person name="Kawashima T."/>
            <person name="Lemaire P."/>
            <person name="Martinez D."/>
            <person name="Meinertzhagen I.A."/>
            <person name="Necula S."/>
            <person name="Nonaka M."/>
            <person name="Putnam N."/>
            <person name="Rash S."/>
            <person name="Saiga H."/>
            <person name="Satake M."/>
            <person name="Terry A."/>
            <person name="Yamada L."/>
            <person name="Wang H.G."/>
            <person name="Awazu S."/>
            <person name="Azumi K."/>
            <person name="Boore J."/>
            <person name="Branno M."/>
            <person name="Chin-Bow S."/>
            <person name="DeSantis R."/>
            <person name="Doyle S."/>
            <person name="Francino P."/>
            <person name="Keys D.N."/>
            <person name="Haga S."/>
            <person name="Hayashi H."/>
            <person name="Hino K."/>
            <person name="Imai K.S."/>
            <person name="Inaba K."/>
            <person name="Kano S."/>
            <person name="Kobayashi K."/>
            <person name="Kobayashi M."/>
            <person name="Lee B.I."/>
            <person name="Makabe K.W."/>
            <person name="Manohar C."/>
            <person name="Matassi G."/>
            <person name="Medina M."/>
            <person name="Mochizuki Y."/>
            <person name="Mount S."/>
            <person name="Morishita T."/>
            <person name="Miura S."/>
            <person name="Nakayama A."/>
            <person name="Nishizaka S."/>
            <person name="Nomoto H."/>
            <person name="Ohta F."/>
            <person name="Oishi K."/>
            <person name="Rigoutsos I."/>
            <person name="Sano M."/>
            <person name="Sasaki A."/>
            <person name="Sasakura Y."/>
            <person name="Shoguchi E."/>
            <person name="Shin-i T."/>
            <person name="Spagnuolo A."/>
            <person name="Stainier D."/>
            <person name="Suzuki M.M."/>
            <person name="Tassy O."/>
            <person name="Takatori N."/>
            <person name="Tokuoka M."/>
            <person name="Yagi K."/>
            <person name="Yoshizaki F."/>
            <person name="Wada S."/>
            <person name="Zhang C."/>
            <person name="Hyatt P.D."/>
            <person name="Larimer F."/>
            <person name="Detter C."/>
            <person name="Doggett N."/>
            <person name="Glavina T."/>
            <person name="Hawkins T."/>
            <person name="Richardson P."/>
            <person name="Lucas S."/>
            <person name="Kohara Y."/>
            <person name="Levine M."/>
            <person name="Satoh N."/>
            <person name="Rokhsar D.S."/>
        </authorList>
    </citation>
    <scope>NUCLEOTIDE SEQUENCE [LARGE SCALE GENOMIC DNA]</scope>
</reference>
<accession>H2XPG1</accession>